<keyword evidence="7" id="KW-1071">Ligand-gated ion channel</keyword>
<dbReference type="EMBL" id="GL349440">
    <property type="protein sequence ID" value="KNC56055.1"/>
    <property type="molecule type" value="Genomic_DNA"/>
</dbReference>
<keyword evidence="5" id="KW-0406">Ion transport</keyword>
<dbReference type="PANTHER" id="PTHR45638">
    <property type="entry name" value="CYCLIC NUCLEOTIDE-GATED CATION CHANNEL SUBUNIT A"/>
    <property type="match status" value="1"/>
</dbReference>
<dbReference type="PANTHER" id="PTHR45638:SF11">
    <property type="entry name" value="CYCLIC NUCLEOTIDE-GATED CATION CHANNEL SUBUNIT A"/>
    <property type="match status" value="1"/>
</dbReference>
<evidence type="ECO:0000313" key="13">
    <source>
        <dbReference type="Proteomes" id="UP000054408"/>
    </source>
</evidence>
<keyword evidence="4 10" id="KW-1133">Transmembrane helix</keyword>
<feature type="compositionally biased region" description="Basic and acidic residues" evidence="9">
    <location>
        <begin position="60"/>
        <end position="75"/>
    </location>
</feature>
<feature type="compositionally biased region" description="Low complexity" evidence="9">
    <location>
        <begin position="81"/>
        <end position="96"/>
    </location>
</feature>
<dbReference type="SUPFAM" id="SSF81324">
    <property type="entry name" value="Voltage-gated potassium channels"/>
    <property type="match status" value="1"/>
</dbReference>
<evidence type="ECO:0000256" key="4">
    <source>
        <dbReference type="ARBA" id="ARBA00022989"/>
    </source>
</evidence>
<dbReference type="Pfam" id="PF00520">
    <property type="entry name" value="Ion_trans"/>
    <property type="match status" value="1"/>
</dbReference>
<evidence type="ECO:0000256" key="7">
    <source>
        <dbReference type="ARBA" id="ARBA00023286"/>
    </source>
</evidence>
<keyword evidence="8" id="KW-0407">Ion channel</keyword>
<dbReference type="GO" id="GO:0016020">
    <property type="term" value="C:membrane"/>
    <property type="evidence" value="ECO:0007669"/>
    <property type="project" value="UniProtKB-SubCell"/>
</dbReference>
<dbReference type="Pfam" id="PF00027">
    <property type="entry name" value="cNMP_binding"/>
    <property type="match status" value="1"/>
</dbReference>
<name>A0A0L0DV03_THETB</name>
<dbReference type="SUPFAM" id="SSF51206">
    <property type="entry name" value="cAMP-binding domain-like"/>
    <property type="match status" value="2"/>
</dbReference>
<keyword evidence="2" id="KW-0813">Transport</keyword>
<feature type="transmembrane region" description="Helical" evidence="10">
    <location>
        <begin position="352"/>
        <end position="373"/>
    </location>
</feature>
<dbReference type="PROSITE" id="PS50042">
    <property type="entry name" value="CNMP_BINDING_3"/>
    <property type="match status" value="1"/>
</dbReference>
<feature type="transmembrane region" description="Helical" evidence="10">
    <location>
        <begin position="252"/>
        <end position="272"/>
    </location>
</feature>
<evidence type="ECO:0000256" key="2">
    <source>
        <dbReference type="ARBA" id="ARBA00022448"/>
    </source>
</evidence>
<comment type="subcellular location">
    <subcellularLocation>
        <location evidence="1">Membrane</location>
        <topology evidence="1">Multi-pass membrane protein</topology>
    </subcellularLocation>
</comment>
<evidence type="ECO:0000256" key="10">
    <source>
        <dbReference type="SAM" id="Phobius"/>
    </source>
</evidence>
<dbReference type="CDD" id="cd00038">
    <property type="entry name" value="CAP_ED"/>
    <property type="match status" value="1"/>
</dbReference>
<dbReference type="Gene3D" id="1.10.287.70">
    <property type="match status" value="1"/>
</dbReference>
<dbReference type="Gene3D" id="2.60.120.10">
    <property type="entry name" value="Jelly Rolls"/>
    <property type="match status" value="2"/>
</dbReference>
<dbReference type="InterPro" id="IPR014710">
    <property type="entry name" value="RmlC-like_jellyroll"/>
</dbReference>
<dbReference type="RefSeq" id="XP_013761099.1">
    <property type="nucleotide sequence ID" value="XM_013905645.1"/>
</dbReference>
<proteinExistence type="predicted"/>
<dbReference type="InterPro" id="IPR018490">
    <property type="entry name" value="cNMP-bd_dom_sf"/>
</dbReference>
<dbReference type="GO" id="GO:0044877">
    <property type="term" value="F:protein-containing complex binding"/>
    <property type="evidence" value="ECO:0007669"/>
    <property type="project" value="TreeGrafter"/>
</dbReference>
<evidence type="ECO:0000259" key="11">
    <source>
        <dbReference type="PROSITE" id="PS50042"/>
    </source>
</evidence>
<evidence type="ECO:0000313" key="12">
    <source>
        <dbReference type="EMBL" id="KNC56055.1"/>
    </source>
</evidence>
<evidence type="ECO:0000256" key="1">
    <source>
        <dbReference type="ARBA" id="ARBA00004141"/>
    </source>
</evidence>
<evidence type="ECO:0000256" key="3">
    <source>
        <dbReference type="ARBA" id="ARBA00022692"/>
    </source>
</evidence>
<dbReference type="GO" id="GO:0005221">
    <property type="term" value="F:intracellularly cyclic nucleotide-activated monoatomic cation channel activity"/>
    <property type="evidence" value="ECO:0007669"/>
    <property type="project" value="InterPro"/>
</dbReference>
<feature type="domain" description="Cyclic nucleotide-binding" evidence="11">
    <location>
        <begin position="530"/>
        <end position="629"/>
    </location>
</feature>
<gene>
    <name evidence="12" type="ORF">AMSG_02067</name>
</gene>
<keyword evidence="6 10" id="KW-0472">Membrane</keyword>
<keyword evidence="3 10" id="KW-0812">Transmembrane</keyword>
<dbReference type="InterPro" id="IPR005821">
    <property type="entry name" value="Ion_trans_dom"/>
</dbReference>
<dbReference type="InterPro" id="IPR018488">
    <property type="entry name" value="cNMP-bd_CS"/>
</dbReference>
<feature type="region of interest" description="Disordered" evidence="9">
    <location>
        <begin position="60"/>
        <end position="104"/>
    </location>
</feature>
<accession>A0A0L0DV03</accession>
<sequence>MRSSESGSSVLDSPTPLASSAEEGYTYAYAYTYESYTGSSSDGRAGTGSGDAILRTEVAKSKDRTAAEEASDHVSVRGRLSSDSYLSSHASSNAAGSDGGGIEVEAQSGVANDDVDCAASGPEPLATPVLVSTIGKHASLRDGRRRHSPASGRDHRRDAGLVRVNELKMEPQTAARVFPQAKLELASSGGEGVVQRLTLLMRIKLFLLRFESLSSKHRRYWNLFLLLVVVVQGVTVPMRIAYRKMWQLDQTFFYVFSAFTDVVLLADIVLHFRSVYVDRSIPILDYGKIRGHYLRTRFPLHALASLPLDWIFLSPVWLHATLRLPRLLRLLEMRRFVRAWDERSQHLLRTRLLFLLVVLLLLVHWIGCVYTSIEYERGFGATSWSSPTERENAPLWEQFVAAYFWALNQVTNKGGTPLKPVTQFERGFELGIAVLSLFVVATVISAISRLIVKAGAKDARLATKSREVTAFIKQRNLPTELADAIKSHVLTVHEREEDKGAFAVYAALPEQLKRDVAMCLKAELLSQVPFLAEASDGFVESIAVHLKATLFSPGEMIVQQGAKGGRMYFVESGHVARVESGKVLNRLAAGEVFGVTALLLPHLSQPFGYSALSFASVYTLSRKHLSETLKFFPAERAKLRDRAYKVANERAVHDALDVALNGEDSEANRPRFSFSQLVALRAEFEHVVYGVGEEMFAAGAPADQLVFVVHGQVSIYTADGDPLGVVAHYSFIGGLGPPPAVLPVSGRAGGVVHALWLPRQAFDAHVAACSKRAADALEAWAARGLEAGYYRDHVWIERDGNAEEVCSSDESDGNGNGEPMLANDAASSGKWVQRRQARTSLSVRAILADLADIASSSGHALGFASDAVSWRGLSNQTLLRAARCAAKLRHVVDEELFTR</sequence>
<dbReference type="Proteomes" id="UP000054408">
    <property type="component" value="Unassembled WGS sequence"/>
</dbReference>
<feature type="transmembrane region" description="Helical" evidence="10">
    <location>
        <begin position="430"/>
        <end position="452"/>
    </location>
</feature>
<dbReference type="InterPro" id="IPR050866">
    <property type="entry name" value="CNG_cation_channel"/>
</dbReference>
<dbReference type="OMA" id="KECEVAD"/>
<dbReference type="PROSITE" id="PS00888">
    <property type="entry name" value="CNMP_BINDING_1"/>
    <property type="match status" value="1"/>
</dbReference>
<dbReference type="AlphaFoldDB" id="A0A0L0DV03"/>
<evidence type="ECO:0000256" key="8">
    <source>
        <dbReference type="ARBA" id="ARBA00023303"/>
    </source>
</evidence>
<protein>
    <recommendedName>
        <fullName evidence="11">Cyclic nucleotide-binding domain-containing protein</fullName>
    </recommendedName>
</protein>
<evidence type="ECO:0000256" key="9">
    <source>
        <dbReference type="SAM" id="MobiDB-lite"/>
    </source>
</evidence>
<dbReference type="GeneID" id="25561778"/>
<dbReference type="InterPro" id="IPR000595">
    <property type="entry name" value="cNMP-bd_dom"/>
</dbReference>
<dbReference type="OrthoDB" id="421226at2759"/>
<dbReference type="eggNOG" id="KOG0500">
    <property type="taxonomic scope" value="Eukaryota"/>
</dbReference>
<organism evidence="12 13">
    <name type="scientific">Thecamonas trahens ATCC 50062</name>
    <dbReference type="NCBI Taxonomy" id="461836"/>
    <lineage>
        <taxon>Eukaryota</taxon>
        <taxon>Apusozoa</taxon>
        <taxon>Apusomonadida</taxon>
        <taxon>Apusomonadidae</taxon>
        <taxon>Thecamonas</taxon>
    </lineage>
</organism>
<keyword evidence="13" id="KW-1185">Reference proteome</keyword>
<reference evidence="12 13" key="1">
    <citation type="submission" date="2010-05" db="EMBL/GenBank/DDBJ databases">
        <title>The Genome Sequence of Thecamonas trahens ATCC 50062.</title>
        <authorList>
            <consortium name="The Broad Institute Genome Sequencing Platform"/>
            <person name="Russ C."/>
            <person name="Cuomo C."/>
            <person name="Shea T."/>
            <person name="Young S.K."/>
            <person name="Zeng Q."/>
            <person name="Koehrsen M."/>
            <person name="Haas B."/>
            <person name="Borodovsky M."/>
            <person name="Guigo R."/>
            <person name="Alvarado L."/>
            <person name="Berlin A."/>
            <person name="Bochicchio J."/>
            <person name="Borenstein D."/>
            <person name="Chapman S."/>
            <person name="Chen Z."/>
            <person name="Freedman E."/>
            <person name="Gellesch M."/>
            <person name="Goldberg J."/>
            <person name="Griggs A."/>
            <person name="Gujja S."/>
            <person name="Heilman E."/>
            <person name="Heiman D."/>
            <person name="Hepburn T."/>
            <person name="Howarth C."/>
            <person name="Jen D."/>
            <person name="Larson L."/>
            <person name="Mehta T."/>
            <person name="Park D."/>
            <person name="Pearson M."/>
            <person name="Roberts A."/>
            <person name="Saif S."/>
            <person name="Shenoy N."/>
            <person name="Sisk P."/>
            <person name="Stolte C."/>
            <person name="Sykes S."/>
            <person name="Thomson T."/>
            <person name="Walk T."/>
            <person name="White J."/>
            <person name="Yandava C."/>
            <person name="Burger G."/>
            <person name="Gray M.W."/>
            <person name="Holland P.W.H."/>
            <person name="King N."/>
            <person name="Lang F.B.F."/>
            <person name="Roger A.J."/>
            <person name="Ruiz-Trillo I."/>
            <person name="Lander E."/>
            <person name="Nusbaum C."/>
        </authorList>
    </citation>
    <scope>NUCLEOTIDE SEQUENCE [LARGE SCALE GENOMIC DNA]</scope>
    <source>
        <strain evidence="12 13">ATCC 50062</strain>
    </source>
</reference>
<dbReference type="SMART" id="SM00100">
    <property type="entry name" value="cNMP"/>
    <property type="match status" value="1"/>
</dbReference>
<evidence type="ECO:0000256" key="6">
    <source>
        <dbReference type="ARBA" id="ARBA00023136"/>
    </source>
</evidence>
<feature type="transmembrane region" description="Helical" evidence="10">
    <location>
        <begin position="220"/>
        <end position="240"/>
    </location>
</feature>
<evidence type="ECO:0000256" key="5">
    <source>
        <dbReference type="ARBA" id="ARBA00023065"/>
    </source>
</evidence>